<evidence type="ECO:0000256" key="1">
    <source>
        <dbReference type="SAM" id="Phobius"/>
    </source>
</evidence>
<dbReference type="Pfam" id="PF01297">
    <property type="entry name" value="ZnuA"/>
    <property type="match status" value="1"/>
</dbReference>
<gene>
    <name evidence="2" type="ORF">AB3K24_07590</name>
</gene>
<feature type="transmembrane region" description="Helical" evidence="1">
    <location>
        <begin position="6"/>
        <end position="24"/>
    </location>
</feature>
<dbReference type="InterPro" id="IPR006127">
    <property type="entry name" value="ZnuA-like"/>
</dbReference>
<proteinExistence type="predicted"/>
<dbReference type="EMBL" id="JBFPER010000001">
    <property type="protein sequence ID" value="MEX0381214.1"/>
    <property type="molecule type" value="Genomic_DNA"/>
</dbReference>
<comment type="caution">
    <text evidence="2">The sequence shown here is derived from an EMBL/GenBank/DDBJ whole genome shotgun (WGS) entry which is preliminary data.</text>
</comment>
<keyword evidence="1" id="KW-0472">Membrane</keyword>
<keyword evidence="3" id="KW-1185">Reference proteome</keyword>
<organism evidence="2 3">
    <name type="scientific">Leuconostoc aquikimchii</name>
    <dbReference type="NCBI Taxonomy" id="3236804"/>
    <lineage>
        <taxon>Bacteria</taxon>
        <taxon>Bacillati</taxon>
        <taxon>Bacillota</taxon>
        <taxon>Bacilli</taxon>
        <taxon>Lactobacillales</taxon>
        <taxon>Lactobacillaceae</taxon>
        <taxon>Leuconostoc</taxon>
    </lineage>
</organism>
<sequence length="284" mass="32026">MNKQVFYAILTIALIPIGLFLIVMKMTVAPQPMHHAPVQIVTDNVAYQQIAQAVADTSGQVSLLSGGLTYKNEKSVFRDAEVLVTDSHQNQLLTQRRQLKLHSKILVASDVVKNQENTNYWLSPEITLKTITRLSDLLSDLDPSNRNHYISNSQKLTDQTQALSDGIDALKQEKNVHYVATNNAQQLFMTQLSYTSEMTNVESASNEDFDKLTKKIRNKRVRFLLTASQDQSDRDRQLVALAKNANVPVITFNQVLPAGQKVWQWQLTFVEQLQAVFKPVGSDK</sequence>
<accession>A0ABV3S435</accession>
<name>A0ABV3S435_9LACO</name>
<dbReference type="Proteomes" id="UP001556617">
    <property type="component" value="Unassembled WGS sequence"/>
</dbReference>
<keyword evidence="1" id="KW-1133">Transmembrane helix</keyword>
<evidence type="ECO:0000313" key="2">
    <source>
        <dbReference type="EMBL" id="MEX0381214.1"/>
    </source>
</evidence>
<dbReference type="SUPFAM" id="SSF53807">
    <property type="entry name" value="Helical backbone' metal receptor"/>
    <property type="match status" value="1"/>
</dbReference>
<protein>
    <submittedName>
        <fullName evidence="2">Zinc ABC transporter substrate-binding protein</fullName>
    </submittedName>
</protein>
<keyword evidence="1" id="KW-0812">Transmembrane</keyword>
<dbReference type="Gene3D" id="3.40.50.1980">
    <property type="entry name" value="Nitrogenase molybdenum iron protein domain"/>
    <property type="match status" value="1"/>
</dbReference>
<evidence type="ECO:0000313" key="3">
    <source>
        <dbReference type="Proteomes" id="UP001556617"/>
    </source>
</evidence>
<dbReference type="RefSeq" id="WP_367974820.1">
    <property type="nucleotide sequence ID" value="NZ_JBFPEQ010000001.1"/>
</dbReference>
<reference evidence="2 3" key="1">
    <citation type="submission" date="2024-07" db="EMBL/GenBank/DDBJ databases">
        <authorList>
            <person name="Yun M."/>
        </authorList>
    </citation>
    <scope>NUCLEOTIDE SEQUENCE [LARGE SCALE GENOMIC DNA]</scope>
    <source>
        <strain evidence="2 3">MS01</strain>
    </source>
</reference>